<sequence length="358" mass="37288">MAVLRPTRSVLLDAAVLIAIVGVVAGLVVLQVTAGGRGDDRATPSSQQSGGPVEHATLGPSPTPSTPAAAPTTTLPATPSTTAPVPPQPGSQASSLAQSAQSVAASPSIFRIATFNVLGASHTRKGGDSFIKTPYDTRMSDAVRILANHAVDVVGFQEFEPPQAQAFQRQMGAGWGMFPRPGSDQADGRQTIAWRESAMELLSARTVTYPYFGGQTIHTPAVQLRMRATEDTFWVISVHNPATNCAVCGGNNDRYRSAAVQREVEAIRALSADGTPVFLVGDMNSKRTFFCEMAAALPVVFAAGGSYGAGGCRPPQPTPIDWILATAGVSFSGYLSDDGPLVDAATDHPVNSVTAMLP</sequence>
<evidence type="ECO:0000313" key="4">
    <source>
        <dbReference type="EMBL" id="SFB74979.1"/>
    </source>
</evidence>
<evidence type="ECO:0000313" key="5">
    <source>
        <dbReference type="Proteomes" id="UP000198832"/>
    </source>
</evidence>
<dbReference type="AlphaFoldDB" id="A0A1I1DJ27"/>
<keyword evidence="4" id="KW-0255">Endonuclease</keyword>
<keyword evidence="2" id="KW-0812">Transmembrane</keyword>
<proteinExistence type="predicted"/>
<evidence type="ECO:0000256" key="2">
    <source>
        <dbReference type="SAM" id="Phobius"/>
    </source>
</evidence>
<dbReference type="InterPro" id="IPR036691">
    <property type="entry name" value="Endo/exonu/phosph_ase_sf"/>
</dbReference>
<dbReference type="SUPFAM" id="SSF56219">
    <property type="entry name" value="DNase I-like"/>
    <property type="match status" value="1"/>
</dbReference>
<keyword evidence="2" id="KW-0472">Membrane</keyword>
<keyword evidence="4" id="KW-0540">Nuclease</keyword>
<keyword evidence="4" id="KW-0269">Exonuclease</keyword>
<dbReference type="Gene3D" id="3.60.10.10">
    <property type="entry name" value="Endonuclease/exonuclease/phosphatase"/>
    <property type="match status" value="1"/>
</dbReference>
<dbReference type="Proteomes" id="UP000198832">
    <property type="component" value="Unassembled WGS sequence"/>
</dbReference>
<dbReference type="STRING" id="574651.SAMN04487968_101300"/>
<dbReference type="GO" id="GO:0004527">
    <property type="term" value="F:exonuclease activity"/>
    <property type="evidence" value="ECO:0007669"/>
    <property type="project" value="UniProtKB-KW"/>
</dbReference>
<reference evidence="4 5" key="1">
    <citation type="submission" date="2016-10" db="EMBL/GenBank/DDBJ databases">
        <authorList>
            <person name="de Groot N.N."/>
        </authorList>
    </citation>
    <scope>NUCLEOTIDE SEQUENCE [LARGE SCALE GENOMIC DNA]</scope>
    <source>
        <strain evidence="4 5">CGMCC 1.7056</strain>
    </source>
</reference>
<dbReference type="EMBL" id="FOLB01000001">
    <property type="protein sequence ID" value="SFB74979.1"/>
    <property type="molecule type" value="Genomic_DNA"/>
</dbReference>
<feature type="region of interest" description="Disordered" evidence="1">
    <location>
        <begin position="36"/>
        <end position="98"/>
    </location>
</feature>
<keyword evidence="2" id="KW-1133">Transmembrane helix</keyword>
<gene>
    <name evidence="4" type="ORF">SAMN04487968_101300</name>
</gene>
<dbReference type="InterPro" id="IPR005135">
    <property type="entry name" value="Endo/exonuclease/phosphatase"/>
</dbReference>
<keyword evidence="4" id="KW-0378">Hydrolase</keyword>
<evidence type="ECO:0000259" key="3">
    <source>
        <dbReference type="Pfam" id="PF03372"/>
    </source>
</evidence>
<name>A0A1I1DJ27_9ACTN</name>
<feature type="transmembrane region" description="Helical" evidence="2">
    <location>
        <begin position="12"/>
        <end position="34"/>
    </location>
</feature>
<keyword evidence="5" id="KW-1185">Reference proteome</keyword>
<dbReference type="GO" id="GO:0004519">
    <property type="term" value="F:endonuclease activity"/>
    <property type="evidence" value="ECO:0007669"/>
    <property type="project" value="UniProtKB-KW"/>
</dbReference>
<feature type="compositionally biased region" description="Low complexity" evidence="1">
    <location>
        <begin position="56"/>
        <end position="83"/>
    </location>
</feature>
<accession>A0A1I1DJ27</accession>
<evidence type="ECO:0000256" key="1">
    <source>
        <dbReference type="SAM" id="MobiDB-lite"/>
    </source>
</evidence>
<feature type="domain" description="Endonuclease/exonuclease/phosphatase" evidence="3">
    <location>
        <begin position="113"/>
        <end position="348"/>
    </location>
</feature>
<organism evidence="4 5">
    <name type="scientific">Nocardioides terrae</name>
    <dbReference type="NCBI Taxonomy" id="574651"/>
    <lineage>
        <taxon>Bacteria</taxon>
        <taxon>Bacillati</taxon>
        <taxon>Actinomycetota</taxon>
        <taxon>Actinomycetes</taxon>
        <taxon>Propionibacteriales</taxon>
        <taxon>Nocardioidaceae</taxon>
        <taxon>Nocardioides</taxon>
    </lineage>
</organism>
<dbReference type="Pfam" id="PF03372">
    <property type="entry name" value="Exo_endo_phos"/>
    <property type="match status" value="1"/>
</dbReference>
<protein>
    <submittedName>
        <fullName evidence="4">Endonuclease/Exonuclease/phosphatase family protein</fullName>
    </submittedName>
</protein>